<gene>
    <name evidence="2" type="ORF">PVAND_012601</name>
</gene>
<dbReference type="OrthoDB" id="6626870at2759"/>
<comment type="caution">
    <text evidence="2">The sequence shown here is derived from an EMBL/GenBank/DDBJ whole genome shotgun (WGS) entry which is preliminary data.</text>
</comment>
<feature type="signal peptide" evidence="1">
    <location>
        <begin position="1"/>
        <end position="26"/>
    </location>
</feature>
<accession>A0A9J6CNV2</accession>
<keyword evidence="1" id="KW-0732">Signal</keyword>
<dbReference type="EMBL" id="JADBJN010000001">
    <property type="protein sequence ID" value="KAG5683315.1"/>
    <property type="molecule type" value="Genomic_DNA"/>
</dbReference>
<organism evidence="2 3">
    <name type="scientific">Polypedilum vanderplanki</name>
    <name type="common">Sleeping chironomid midge</name>
    <dbReference type="NCBI Taxonomy" id="319348"/>
    <lineage>
        <taxon>Eukaryota</taxon>
        <taxon>Metazoa</taxon>
        <taxon>Ecdysozoa</taxon>
        <taxon>Arthropoda</taxon>
        <taxon>Hexapoda</taxon>
        <taxon>Insecta</taxon>
        <taxon>Pterygota</taxon>
        <taxon>Neoptera</taxon>
        <taxon>Endopterygota</taxon>
        <taxon>Diptera</taxon>
        <taxon>Nematocera</taxon>
        <taxon>Chironomoidea</taxon>
        <taxon>Chironomidae</taxon>
        <taxon>Chironominae</taxon>
        <taxon>Polypedilum</taxon>
        <taxon>Polypedilum</taxon>
    </lineage>
</organism>
<evidence type="ECO:0000313" key="3">
    <source>
        <dbReference type="Proteomes" id="UP001107558"/>
    </source>
</evidence>
<evidence type="ECO:0000313" key="2">
    <source>
        <dbReference type="EMBL" id="KAG5683315.1"/>
    </source>
</evidence>
<protein>
    <submittedName>
        <fullName evidence="2">Uncharacterized protein</fullName>
    </submittedName>
</protein>
<reference evidence="2" key="1">
    <citation type="submission" date="2021-03" db="EMBL/GenBank/DDBJ databases">
        <title>Chromosome level genome of the anhydrobiotic midge Polypedilum vanderplanki.</title>
        <authorList>
            <person name="Yoshida Y."/>
            <person name="Kikawada T."/>
            <person name="Gusev O."/>
        </authorList>
    </citation>
    <scope>NUCLEOTIDE SEQUENCE</scope>
    <source>
        <strain evidence="2">NIAS01</strain>
        <tissue evidence="2">Whole body or cell culture</tissue>
    </source>
</reference>
<dbReference type="AlphaFoldDB" id="A0A9J6CNV2"/>
<sequence length="100" mass="11443">MSNKQQIDKIFLIFLTLLILIYGITAKEIYEDNNGEEELQMPLTEESVPMSRKQTVHDNGVCHVEFTVLKKSLGHCVKIGKTMRACISGTYFHPYHPDCI</sequence>
<dbReference type="Proteomes" id="UP001107558">
    <property type="component" value="Chromosome 1"/>
</dbReference>
<proteinExistence type="predicted"/>
<evidence type="ECO:0000256" key="1">
    <source>
        <dbReference type="SAM" id="SignalP"/>
    </source>
</evidence>
<feature type="chain" id="PRO_5039947083" evidence="1">
    <location>
        <begin position="27"/>
        <end position="100"/>
    </location>
</feature>
<keyword evidence="3" id="KW-1185">Reference proteome</keyword>
<name>A0A9J6CNV2_POLVA</name>